<keyword evidence="2" id="KW-0812">Transmembrane</keyword>
<feature type="transmembrane region" description="Helical" evidence="2">
    <location>
        <begin position="143"/>
        <end position="160"/>
    </location>
</feature>
<feature type="region of interest" description="Disordered" evidence="1">
    <location>
        <begin position="428"/>
        <end position="467"/>
    </location>
</feature>
<feature type="compositionally biased region" description="Low complexity" evidence="1">
    <location>
        <begin position="307"/>
        <end position="326"/>
    </location>
</feature>
<feature type="region of interest" description="Disordered" evidence="1">
    <location>
        <begin position="306"/>
        <end position="329"/>
    </location>
</feature>
<feature type="region of interest" description="Disordered" evidence="1">
    <location>
        <begin position="342"/>
        <end position="416"/>
    </location>
</feature>
<protein>
    <recommendedName>
        <fullName evidence="3">Retrovirus-related Pol polyprotein from transposon TNT 1-94-like beta-barrel domain-containing protein</fullName>
    </recommendedName>
</protein>
<evidence type="ECO:0000313" key="5">
    <source>
        <dbReference type="Proteomes" id="UP000266841"/>
    </source>
</evidence>
<feature type="compositionally biased region" description="Basic and acidic residues" evidence="1">
    <location>
        <begin position="373"/>
        <end position="385"/>
    </location>
</feature>
<name>K0T2L0_THAOC</name>
<evidence type="ECO:0000256" key="1">
    <source>
        <dbReference type="SAM" id="MobiDB-lite"/>
    </source>
</evidence>
<evidence type="ECO:0000259" key="3">
    <source>
        <dbReference type="Pfam" id="PF22936"/>
    </source>
</evidence>
<sequence>MSSSMLSPAAGSTRAVSAVEYLPPRQHALKILNLAPSMEEVHIVINNVGSVQSQQDIAAIRAYCDKENWFNYPLVPIDSIVEYRTRVIAAHAAYRQPGDSDLVIRSVEDPEVQRIIKEGSSIASPPVVVEEKSSVRAASCMDYILVFFWVVVVLTVLWYTPFRLLSWSIQQILLGSASSFQFLVRYALRLLAAVFSWSLDLWFKSADILTGAIVATLTTMRLHWQAHAYATIPLGLSATVAVTFLRWSPVQSARVLHHSDVAASREVGVMDIASVSVSVPSPSTAPSSESSPTNVAASRQVGFMDNAPVSASVPSPSAAPCSESSPTNITASRHVGLMDNASVSVSVSSPSTAPSSGSSPTSLTVTPSPTRHIPSELRASRHRSGDSLPRQASSPARPSRDTSFVQPPAPDPDGFSWEEYKLQVLRDGGDHRGPALGPLRGSRRAPSIVSSRARATLDPPDEFRQKGKSIGWRANEVRTFVKGSSPLSRFSRRTRIAVPAPTILRLPPVESTPVGLFAKELPSSFWEGDWKPVLGPRPISPPGIPSAAPSIPPSPNPFDALFVDDDDEDNSAMYDGVFVGLEACLPSAVEGGTDQLSEQCVPVSRLPQWKSEMLSKRAARKRRLKDERAAERTRQAGLVAHAVAEAALVEDQCRVARTIASAVGSVNAPGGSTEVTDVAVACPTTLQAPCSAETADVAPVGDAVPFDELLSDLSGASRHGTVPVCTVPVSCPTVSASSGPPGRNCAAATVEDVAVPCFGCWDEKEVARAEDLPAISVPRDESLLVVVNKSVEELQHIELAEDLECIGLTDGSGAKSADLPPANSIWSKSEDKSADRSARIESSTGDLERIELRGAEELERIGRRGTEELEHIELRGAEELERIEPSDAEESKRIERSCVEAMECIGSSESVTCNLPSGSSPTCEPSARAARVVACPSIVPARPSIVVDTPSVCAARHTIALPKIVAALLANPAKHAIPSSFQPSLEVAVADSGATDHMVPDRSAFYSYRPVHGLRVRMGNNAFVPVVGRGTAVFSLNGKHVMIRNVMHVPDLGRPLYSLRAHLLQPGCGFIGLSATETSARMMCVYFPTFVLTVDMSKDCHLSYEPVGRSARPDNMAYVQPKCKPYIYPSERRSSASLSAVPSSTSLPSPIVHVIEDDEPSVEENGGTRRMGGKPSGRMGGQVANPNTPVLLQRAEYERIQNLIRGMKEMLHNNKTYNTPLSNLSDKEFIQRILLPLVPGSPSKSASKPDASARLLSGMSKEEIATHLHQAGAVLPKVRPCDTPNGSDKKTTYSQQELTMAFGG</sequence>
<keyword evidence="2" id="KW-1133">Transmembrane helix</keyword>
<feature type="compositionally biased region" description="Low complexity" evidence="1">
    <location>
        <begin position="342"/>
        <end position="370"/>
    </location>
</feature>
<feature type="region of interest" description="Disordered" evidence="1">
    <location>
        <begin position="1159"/>
        <end position="1186"/>
    </location>
</feature>
<dbReference type="OrthoDB" id="8063676at2759"/>
<feature type="compositionally biased region" description="Polar residues" evidence="1">
    <location>
        <begin position="390"/>
        <end position="405"/>
    </location>
</feature>
<feature type="non-terminal residue" evidence="4">
    <location>
        <position position="1304"/>
    </location>
</feature>
<dbReference type="EMBL" id="AGNL01005173">
    <property type="protein sequence ID" value="EJK72873.1"/>
    <property type="molecule type" value="Genomic_DNA"/>
</dbReference>
<evidence type="ECO:0000256" key="2">
    <source>
        <dbReference type="SAM" id="Phobius"/>
    </source>
</evidence>
<feature type="compositionally biased region" description="Basic and acidic residues" evidence="1">
    <location>
        <begin position="828"/>
        <end position="839"/>
    </location>
</feature>
<keyword evidence="2" id="KW-0472">Membrane</keyword>
<keyword evidence="5" id="KW-1185">Reference proteome</keyword>
<dbReference type="InterPro" id="IPR054722">
    <property type="entry name" value="PolX-like_BBD"/>
</dbReference>
<feature type="region of interest" description="Disordered" evidence="1">
    <location>
        <begin position="1277"/>
        <end position="1297"/>
    </location>
</feature>
<gene>
    <name evidence="4" type="ORF">THAOC_05551</name>
</gene>
<feature type="region of interest" description="Disordered" evidence="1">
    <location>
        <begin position="815"/>
        <end position="845"/>
    </location>
</feature>
<organism evidence="4 5">
    <name type="scientific">Thalassiosira oceanica</name>
    <name type="common">Marine diatom</name>
    <dbReference type="NCBI Taxonomy" id="159749"/>
    <lineage>
        <taxon>Eukaryota</taxon>
        <taxon>Sar</taxon>
        <taxon>Stramenopiles</taxon>
        <taxon>Ochrophyta</taxon>
        <taxon>Bacillariophyta</taxon>
        <taxon>Coscinodiscophyceae</taxon>
        <taxon>Thalassiosirophycidae</taxon>
        <taxon>Thalassiosirales</taxon>
        <taxon>Thalassiosiraceae</taxon>
        <taxon>Thalassiosira</taxon>
    </lineage>
</organism>
<feature type="domain" description="Retrovirus-related Pol polyprotein from transposon TNT 1-94-like beta-barrel" evidence="3">
    <location>
        <begin position="990"/>
        <end position="1061"/>
    </location>
</feature>
<dbReference type="Pfam" id="PF22936">
    <property type="entry name" value="Pol_BBD"/>
    <property type="match status" value="1"/>
</dbReference>
<dbReference type="Proteomes" id="UP000266841">
    <property type="component" value="Unassembled WGS sequence"/>
</dbReference>
<proteinExistence type="predicted"/>
<evidence type="ECO:0000313" key="4">
    <source>
        <dbReference type="EMBL" id="EJK72873.1"/>
    </source>
</evidence>
<accession>K0T2L0</accession>
<comment type="caution">
    <text evidence="4">The sequence shown here is derived from an EMBL/GenBank/DDBJ whole genome shotgun (WGS) entry which is preliminary data.</text>
</comment>
<reference evidence="4 5" key="1">
    <citation type="journal article" date="2012" name="Genome Biol.">
        <title>Genome and low-iron response of an oceanic diatom adapted to chronic iron limitation.</title>
        <authorList>
            <person name="Lommer M."/>
            <person name="Specht M."/>
            <person name="Roy A.S."/>
            <person name="Kraemer L."/>
            <person name="Andreson R."/>
            <person name="Gutowska M.A."/>
            <person name="Wolf J."/>
            <person name="Bergner S.V."/>
            <person name="Schilhabel M.B."/>
            <person name="Klostermeier U.C."/>
            <person name="Beiko R.G."/>
            <person name="Rosenstiel P."/>
            <person name="Hippler M."/>
            <person name="Laroche J."/>
        </authorList>
    </citation>
    <scope>NUCLEOTIDE SEQUENCE [LARGE SCALE GENOMIC DNA]</scope>
    <source>
        <strain evidence="4 5">CCMP1005</strain>
    </source>
</reference>